<dbReference type="PANTHER" id="PTHR15615:SF36">
    <property type="entry name" value="PHO85 CYCLIN-5"/>
    <property type="match status" value="1"/>
</dbReference>
<dbReference type="OrthoDB" id="286814at2759"/>
<feature type="region of interest" description="Disordered" evidence="1">
    <location>
        <begin position="359"/>
        <end position="435"/>
    </location>
</feature>
<dbReference type="GO" id="GO:0000307">
    <property type="term" value="C:cyclin-dependent protein kinase holoenzyme complex"/>
    <property type="evidence" value="ECO:0007669"/>
    <property type="project" value="TreeGrafter"/>
</dbReference>
<comment type="caution">
    <text evidence="2">The sequence shown here is derived from an EMBL/GenBank/DDBJ whole genome shotgun (WGS) entry which is preliminary data.</text>
</comment>
<evidence type="ECO:0000313" key="3">
    <source>
        <dbReference type="Proteomes" id="UP000243515"/>
    </source>
</evidence>
<dbReference type="Proteomes" id="UP000243515">
    <property type="component" value="Unassembled WGS sequence"/>
</dbReference>
<feature type="compositionally biased region" description="Polar residues" evidence="1">
    <location>
        <begin position="384"/>
        <end position="405"/>
    </location>
</feature>
<feature type="region of interest" description="Disordered" evidence="1">
    <location>
        <begin position="523"/>
        <end position="543"/>
    </location>
</feature>
<dbReference type="Pfam" id="PF08613">
    <property type="entry name" value="Cyclin"/>
    <property type="match status" value="1"/>
</dbReference>
<dbReference type="GO" id="GO:0016538">
    <property type="term" value="F:cyclin-dependent protein serine/threonine kinase regulator activity"/>
    <property type="evidence" value="ECO:0007669"/>
    <property type="project" value="TreeGrafter"/>
</dbReference>
<dbReference type="PANTHER" id="PTHR15615">
    <property type="match status" value="1"/>
</dbReference>
<reference evidence="2 3" key="1">
    <citation type="journal article" date="2015" name="Environ. Microbiol.">
        <title>Metagenome sequence of Elaphomyces granulatus from sporocarp tissue reveals Ascomycota ectomycorrhizal fingerprints of genome expansion and a Proteobacteria-rich microbiome.</title>
        <authorList>
            <person name="Quandt C.A."/>
            <person name="Kohler A."/>
            <person name="Hesse C.N."/>
            <person name="Sharpton T.J."/>
            <person name="Martin F."/>
            <person name="Spatafora J.W."/>
        </authorList>
    </citation>
    <scope>NUCLEOTIDE SEQUENCE [LARGE SCALE GENOMIC DNA]</scope>
    <source>
        <strain evidence="2 3">OSC145934</strain>
    </source>
</reference>
<evidence type="ECO:0008006" key="4">
    <source>
        <dbReference type="Google" id="ProtNLM"/>
    </source>
</evidence>
<gene>
    <name evidence="2" type="ORF">Egran_06819</name>
</gene>
<organism evidence="2 3">
    <name type="scientific">Elaphomyces granulatus</name>
    <dbReference type="NCBI Taxonomy" id="519963"/>
    <lineage>
        <taxon>Eukaryota</taxon>
        <taxon>Fungi</taxon>
        <taxon>Dikarya</taxon>
        <taxon>Ascomycota</taxon>
        <taxon>Pezizomycotina</taxon>
        <taxon>Eurotiomycetes</taxon>
        <taxon>Eurotiomycetidae</taxon>
        <taxon>Eurotiales</taxon>
        <taxon>Elaphomycetaceae</taxon>
        <taxon>Elaphomyces</taxon>
    </lineage>
</organism>
<feature type="region of interest" description="Disordered" evidence="1">
    <location>
        <begin position="98"/>
        <end position="136"/>
    </location>
</feature>
<feature type="compositionally biased region" description="Polar residues" evidence="1">
    <location>
        <begin position="420"/>
        <end position="432"/>
    </location>
</feature>
<dbReference type="EMBL" id="NPHW01007026">
    <property type="protein sequence ID" value="OXV05413.1"/>
    <property type="molecule type" value="Genomic_DNA"/>
</dbReference>
<feature type="compositionally biased region" description="Polar residues" evidence="1">
    <location>
        <begin position="119"/>
        <end position="128"/>
    </location>
</feature>
<sequence>MSGMDVLGSTQQKASHAHPYTSSVASSASSSSSIFSLDGVSCQSSVSSCSINAVDIVWENEVSSGDCQATGRGLAHASESNSRCLGYCRCRGSIRGSVSRVADPPVPPELRKHPRRTSNHVSQSNGVSSACPRPPPSLVRQCERKVNFVDNLVDSASQIVESIWPLSAVALRSNSPDGCKGVLPLRTFIQETLRRSRTSYSTLQVALYYLIKIKPHLPNRDFTMEQSPDKPMSRAMQCGRRMFLAALILASKYLQDRNYSARAWSKISGLTPLEINQIELMFLDAVGWRLHISQAIFQRWTDIVLRYTPSPGGQSPPGDGHCWSSIIPKLTARLDTIELEPIWAHAGFESVPVANSSPPLSPKTLLSSSSSSSSSSSAPPLKGEQTSTCQRGLTPTLEPTRNAEYSNPPLPAVPKLSLLPTPQMTPESSAASTPAVGAGGICSLRPSICTALSQAQRLCLARSTLDQRSRNFTCHKPTVLDAMVCRSALARSASSTSSTSLASSPESMVSDVSSMSFRSSRSSSISSSSSSAPATCAPIQPSGAVKATRRGATNLLKECRKNLLIASPIDEVSFFDVCTSPDTYTGPTGSTTDLNNYSVNAATDLTTSTREAAQGLCELAGAIPRSKPFSDLNSEPRRCRKRGRTTSEESILQSNVRHLMTLGAMKDDEVVLPDQNISTSFLLPEPQSGLSSSGDRLGSIKLPVLPTSMSSIKRACCESEPNGSRRRC</sequence>
<dbReference type="CDD" id="cd20557">
    <property type="entry name" value="CYCLIN_ScPCL1-like"/>
    <property type="match status" value="1"/>
</dbReference>
<protein>
    <recommendedName>
        <fullName evidence="4">Cyclin N-terminal domain-containing protein</fullName>
    </recommendedName>
</protein>
<name>A0A232LMM2_9EURO</name>
<dbReference type="InterPro" id="IPR013922">
    <property type="entry name" value="Cyclin_PHO80-like"/>
</dbReference>
<dbReference type="GO" id="GO:0005634">
    <property type="term" value="C:nucleus"/>
    <property type="evidence" value="ECO:0007669"/>
    <property type="project" value="TreeGrafter"/>
</dbReference>
<evidence type="ECO:0000256" key="1">
    <source>
        <dbReference type="SAM" id="MobiDB-lite"/>
    </source>
</evidence>
<feature type="compositionally biased region" description="Low complexity" evidence="1">
    <location>
        <begin position="359"/>
        <end position="381"/>
    </location>
</feature>
<feature type="region of interest" description="Disordered" evidence="1">
    <location>
        <begin position="628"/>
        <end position="648"/>
    </location>
</feature>
<keyword evidence="3" id="KW-1185">Reference proteome</keyword>
<dbReference type="AlphaFoldDB" id="A0A232LMM2"/>
<proteinExistence type="predicted"/>
<accession>A0A232LMM2</accession>
<evidence type="ECO:0000313" key="2">
    <source>
        <dbReference type="EMBL" id="OXV05413.1"/>
    </source>
</evidence>
<dbReference type="GO" id="GO:0019901">
    <property type="term" value="F:protein kinase binding"/>
    <property type="evidence" value="ECO:0007669"/>
    <property type="project" value="InterPro"/>
</dbReference>
<dbReference type="Gene3D" id="1.10.472.10">
    <property type="entry name" value="Cyclin-like"/>
    <property type="match status" value="1"/>
</dbReference>